<evidence type="ECO:0000313" key="2">
    <source>
        <dbReference type="EMBL" id="ELY61753.1"/>
    </source>
</evidence>
<proteinExistence type="predicted"/>
<gene>
    <name evidence="2" type="ORF">C491_00475</name>
</gene>
<comment type="caution">
    <text evidence="2">The sequence shown here is derived from an EMBL/GenBank/DDBJ whole genome shotgun (WGS) entry which is preliminary data.</text>
</comment>
<name>L9XM62_9EURY</name>
<dbReference type="Proteomes" id="UP000011688">
    <property type="component" value="Unassembled WGS sequence"/>
</dbReference>
<protein>
    <submittedName>
        <fullName evidence="2">Uncharacterized protein</fullName>
    </submittedName>
</protein>
<evidence type="ECO:0000313" key="3">
    <source>
        <dbReference type="Proteomes" id="UP000011688"/>
    </source>
</evidence>
<organism evidence="2 3">
    <name type="scientific">Natronococcus amylolyticus DSM 10524</name>
    <dbReference type="NCBI Taxonomy" id="1227497"/>
    <lineage>
        <taxon>Archaea</taxon>
        <taxon>Methanobacteriati</taxon>
        <taxon>Methanobacteriota</taxon>
        <taxon>Stenosarchaea group</taxon>
        <taxon>Halobacteria</taxon>
        <taxon>Halobacteriales</taxon>
        <taxon>Natrialbaceae</taxon>
        <taxon>Natronococcus</taxon>
    </lineage>
</organism>
<dbReference type="AlphaFoldDB" id="L9XM62"/>
<evidence type="ECO:0000256" key="1">
    <source>
        <dbReference type="SAM" id="MobiDB-lite"/>
    </source>
</evidence>
<reference evidence="2 3" key="1">
    <citation type="journal article" date="2014" name="PLoS Genet.">
        <title>Phylogenetically driven sequencing of extremely halophilic archaea reveals strategies for static and dynamic osmo-response.</title>
        <authorList>
            <person name="Becker E.A."/>
            <person name="Seitzer P.M."/>
            <person name="Tritt A."/>
            <person name="Larsen D."/>
            <person name="Krusor M."/>
            <person name="Yao A.I."/>
            <person name="Wu D."/>
            <person name="Madern D."/>
            <person name="Eisen J.A."/>
            <person name="Darling A.E."/>
            <person name="Facciotti M.T."/>
        </authorList>
    </citation>
    <scope>NUCLEOTIDE SEQUENCE [LARGE SCALE GENOMIC DNA]</scope>
    <source>
        <strain evidence="2 3">DSM 10524</strain>
    </source>
</reference>
<feature type="region of interest" description="Disordered" evidence="1">
    <location>
        <begin position="1"/>
        <end position="50"/>
    </location>
</feature>
<dbReference type="EMBL" id="AOIB01000003">
    <property type="protein sequence ID" value="ELY61753.1"/>
    <property type="molecule type" value="Genomic_DNA"/>
</dbReference>
<keyword evidence="3" id="KW-1185">Reference proteome</keyword>
<sequence length="69" mass="7482">MFAASNPSLGQAFVPSVSGAGSRSSIEPASEKRVSSDDVQPASADAIEAPTIERRRGRRLMSEYYFLLY</sequence>
<dbReference type="STRING" id="1227497.C491_00475"/>
<accession>L9XM62</accession>